<gene>
    <name evidence="6" type="ORF">HYFRA_00010544</name>
</gene>
<proteinExistence type="predicted"/>
<keyword evidence="3" id="KW-0862">Zinc</keyword>
<evidence type="ECO:0000313" key="6">
    <source>
        <dbReference type="EMBL" id="CAG8960066.1"/>
    </source>
</evidence>
<dbReference type="Gene3D" id="6.10.140.2220">
    <property type="match status" value="1"/>
</dbReference>
<keyword evidence="2 4" id="KW-0863">Zinc-finger</keyword>
<dbReference type="AlphaFoldDB" id="A0A9N9PUB1"/>
<evidence type="ECO:0000256" key="1">
    <source>
        <dbReference type="ARBA" id="ARBA00022723"/>
    </source>
</evidence>
<comment type="caution">
    <text evidence="6">The sequence shown here is derived from an EMBL/GenBank/DDBJ whole genome shotgun (WGS) entry which is preliminary data.</text>
</comment>
<dbReference type="GO" id="GO:0008270">
    <property type="term" value="F:zinc ion binding"/>
    <property type="evidence" value="ECO:0007669"/>
    <property type="project" value="UniProtKB-KW"/>
</dbReference>
<dbReference type="Pfam" id="PF01753">
    <property type="entry name" value="zf-MYND"/>
    <property type="match status" value="1"/>
</dbReference>
<dbReference type="EMBL" id="CAJVRL010000096">
    <property type="protein sequence ID" value="CAG8960066.1"/>
    <property type="molecule type" value="Genomic_DNA"/>
</dbReference>
<sequence length="194" mass="21862">MATPHFRCVMCNTTDAKRCSSCLSTAYCSHACQKKDWPLHKTICKDFTTTLESRPSPRHILAIHLPMSSPTPALVWVAKSPGGSLGAILSLPSDPEADRDCPGTESVFITSNKRRNFNLAKTVAIKTRCNFLNDGSQRNECVWAQTKGAVTYDWRGPMAIMRMTNGEYGVYIDVKPEDLRTVMDWIVWYRRDVK</sequence>
<dbReference type="Proteomes" id="UP000696280">
    <property type="component" value="Unassembled WGS sequence"/>
</dbReference>
<accession>A0A9N9PUB1</accession>
<evidence type="ECO:0000313" key="7">
    <source>
        <dbReference type="Proteomes" id="UP000696280"/>
    </source>
</evidence>
<evidence type="ECO:0000256" key="2">
    <source>
        <dbReference type="ARBA" id="ARBA00022771"/>
    </source>
</evidence>
<evidence type="ECO:0000256" key="3">
    <source>
        <dbReference type="ARBA" id="ARBA00022833"/>
    </source>
</evidence>
<evidence type="ECO:0000256" key="4">
    <source>
        <dbReference type="PROSITE-ProRule" id="PRU00134"/>
    </source>
</evidence>
<dbReference type="PROSITE" id="PS50865">
    <property type="entry name" value="ZF_MYND_2"/>
    <property type="match status" value="1"/>
</dbReference>
<keyword evidence="7" id="KW-1185">Reference proteome</keyword>
<feature type="domain" description="MYND-type" evidence="5">
    <location>
        <begin position="8"/>
        <end position="44"/>
    </location>
</feature>
<evidence type="ECO:0000259" key="5">
    <source>
        <dbReference type="PROSITE" id="PS50865"/>
    </source>
</evidence>
<dbReference type="OrthoDB" id="437457at2759"/>
<name>A0A9N9PUB1_9HELO</name>
<organism evidence="6 7">
    <name type="scientific">Hymenoscyphus fraxineus</name>
    <dbReference type="NCBI Taxonomy" id="746836"/>
    <lineage>
        <taxon>Eukaryota</taxon>
        <taxon>Fungi</taxon>
        <taxon>Dikarya</taxon>
        <taxon>Ascomycota</taxon>
        <taxon>Pezizomycotina</taxon>
        <taxon>Leotiomycetes</taxon>
        <taxon>Helotiales</taxon>
        <taxon>Helotiaceae</taxon>
        <taxon>Hymenoscyphus</taxon>
    </lineage>
</organism>
<keyword evidence="1" id="KW-0479">Metal-binding</keyword>
<protein>
    <recommendedName>
        <fullName evidence="5">MYND-type domain-containing protein</fullName>
    </recommendedName>
</protein>
<dbReference type="SUPFAM" id="SSF144232">
    <property type="entry name" value="HIT/MYND zinc finger-like"/>
    <property type="match status" value="1"/>
</dbReference>
<dbReference type="InterPro" id="IPR002893">
    <property type="entry name" value="Znf_MYND"/>
</dbReference>
<reference evidence="6" key="1">
    <citation type="submission" date="2021-07" db="EMBL/GenBank/DDBJ databases">
        <authorList>
            <person name="Durling M."/>
        </authorList>
    </citation>
    <scope>NUCLEOTIDE SEQUENCE</scope>
</reference>